<feature type="domain" description="Carrier" evidence="3">
    <location>
        <begin position="2"/>
        <end position="76"/>
    </location>
</feature>
<dbReference type="NCBIfam" id="TIGR00517">
    <property type="entry name" value="acyl_carrier"/>
    <property type="match status" value="1"/>
</dbReference>
<dbReference type="NCBIfam" id="NF002150">
    <property type="entry name" value="PRK00982.1-4"/>
    <property type="match status" value="1"/>
</dbReference>
<reference evidence="5" key="1">
    <citation type="journal article" date="2013" name="Environ. Microbiol.">
        <title>Microbiota from the distal guts of lean and obese adolescents exhibit partial functional redundancy besides clear differences in community structure.</title>
        <authorList>
            <person name="Ferrer M."/>
            <person name="Ruiz A."/>
            <person name="Lanza F."/>
            <person name="Haange S.B."/>
            <person name="Oberbach A."/>
            <person name="Till H."/>
            <person name="Bargiela R."/>
            <person name="Campoy C."/>
            <person name="Segura M.T."/>
            <person name="Richter M."/>
            <person name="von Bergen M."/>
            <person name="Seifert J."/>
            <person name="Suarez A."/>
        </authorList>
    </citation>
    <scope>NUCLEOTIDE SEQUENCE</scope>
</reference>
<dbReference type="InterPro" id="IPR003231">
    <property type="entry name" value="ACP"/>
</dbReference>
<dbReference type="PANTHER" id="PTHR20863">
    <property type="entry name" value="ACYL CARRIER PROTEIN"/>
    <property type="match status" value="1"/>
</dbReference>
<dbReference type="PROSITE" id="PS50075">
    <property type="entry name" value="CARRIER"/>
    <property type="match status" value="1"/>
</dbReference>
<dbReference type="Pfam" id="PF00550">
    <property type="entry name" value="PP-binding"/>
    <property type="match status" value="1"/>
</dbReference>
<evidence type="ECO:0000259" key="3">
    <source>
        <dbReference type="PROSITE" id="PS50075"/>
    </source>
</evidence>
<gene>
    <name evidence="5" type="ORF">LEA_09756</name>
    <name evidence="4" type="ORF">OBE_11233</name>
</gene>
<dbReference type="GO" id="GO:0005829">
    <property type="term" value="C:cytosol"/>
    <property type="evidence" value="ECO:0007669"/>
    <property type="project" value="TreeGrafter"/>
</dbReference>
<evidence type="ECO:0000256" key="2">
    <source>
        <dbReference type="ARBA" id="ARBA00022553"/>
    </source>
</evidence>
<dbReference type="EMBL" id="AJWZ01007726">
    <property type="protein sequence ID" value="EKC56104.1"/>
    <property type="molecule type" value="Genomic_DNA"/>
</dbReference>
<accession>K1U559</accession>
<dbReference type="HAMAP" id="MF_01217">
    <property type="entry name" value="Acyl_carrier"/>
    <property type="match status" value="1"/>
</dbReference>
<dbReference type="PANTHER" id="PTHR20863:SF76">
    <property type="entry name" value="CARRIER DOMAIN-CONTAINING PROTEIN"/>
    <property type="match status" value="1"/>
</dbReference>
<evidence type="ECO:0000313" key="5">
    <source>
        <dbReference type="EMBL" id="EKC66546.1"/>
    </source>
</evidence>
<name>K1U559_9ZZZZ</name>
<dbReference type="GO" id="GO:0000035">
    <property type="term" value="F:acyl binding"/>
    <property type="evidence" value="ECO:0007669"/>
    <property type="project" value="TreeGrafter"/>
</dbReference>
<dbReference type="Gene3D" id="1.10.1200.10">
    <property type="entry name" value="ACP-like"/>
    <property type="match status" value="1"/>
</dbReference>
<dbReference type="InterPro" id="IPR036736">
    <property type="entry name" value="ACP-like_sf"/>
</dbReference>
<dbReference type="EMBL" id="AJWY01006548">
    <property type="protein sequence ID" value="EKC66546.1"/>
    <property type="molecule type" value="Genomic_DNA"/>
</dbReference>
<dbReference type="GO" id="GO:0009245">
    <property type="term" value="P:lipid A biosynthetic process"/>
    <property type="evidence" value="ECO:0007669"/>
    <property type="project" value="TreeGrafter"/>
</dbReference>
<dbReference type="AlphaFoldDB" id="K1U559"/>
<keyword evidence="1" id="KW-0596">Phosphopantetheine</keyword>
<protein>
    <submittedName>
        <fullName evidence="5">Protein containing Phosphopantetheine-binding domain protein</fullName>
    </submittedName>
</protein>
<dbReference type="GO" id="GO:0000036">
    <property type="term" value="F:acyl carrier activity"/>
    <property type="evidence" value="ECO:0007669"/>
    <property type="project" value="TreeGrafter"/>
</dbReference>
<dbReference type="SUPFAM" id="SSF47336">
    <property type="entry name" value="ACP-like"/>
    <property type="match status" value="1"/>
</dbReference>
<dbReference type="GO" id="GO:0016020">
    <property type="term" value="C:membrane"/>
    <property type="evidence" value="ECO:0007669"/>
    <property type="project" value="GOC"/>
</dbReference>
<evidence type="ECO:0000313" key="4">
    <source>
        <dbReference type="EMBL" id="EKC56104.1"/>
    </source>
</evidence>
<proteinExistence type="inferred from homology"/>
<dbReference type="InterPro" id="IPR009081">
    <property type="entry name" value="PP-bd_ACP"/>
</dbReference>
<organism evidence="5">
    <name type="scientific">human gut metagenome</name>
    <dbReference type="NCBI Taxonomy" id="408170"/>
    <lineage>
        <taxon>unclassified sequences</taxon>
        <taxon>metagenomes</taxon>
        <taxon>organismal metagenomes</taxon>
    </lineage>
</organism>
<sequence length="76" mass="8669">MFTVYDTICEILSEQLEIPLDEITAESKLRDDLSADSLDLIDLAMTLEDEFRKEVPDEALEKMKTVGDVVAFIEEE</sequence>
<evidence type="ECO:0000256" key="1">
    <source>
        <dbReference type="ARBA" id="ARBA00022450"/>
    </source>
</evidence>
<keyword evidence="2" id="KW-0597">Phosphoprotein</keyword>
<dbReference type="NCBIfam" id="NF002148">
    <property type="entry name" value="PRK00982.1-2"/>
    <property type="match status" value="1"/>
</dbReference>
<comment type="caution">
    <text evidence="5">The sequence shown here is derived from an EMBL/GenBank/DDBJ whole genome shotgun (WGS) entry which is preliminary data.</text>
</comment>